<reference evidence="4 5" key="1">
    <citation type="submission" date="2018-03" db="EMBL/GenBank/DDBJ databases">
        <title>Genomic Encyclopedia of Archaeal and Bacterial Type Strains, Phase II (KMG-II): from individual species to whole genera.</title>
        <authorList>
            <person name="Goeker M."/>
        </authorList>
    </citation>
    <scope>NUCLEOTIDE SEQUENCE [LARGE SCALE GENOMIC DNA]</scope>
    <source>
        <strain evidence="4 5">DSM 27267</strain>
    </source>
</reference>
<dbReference type="Proteomes" id="UP000240621">
    <property type="component" value="Unassembled WGS sequence"/>
</dbReference>
<dbReference type="CDD" id="cd00562">
    <property type="entry name" value="NifX_NifB"/>
    <property type="match status" value="1"/>
</dbReference>
<evidence type="ECO:0000313" key="5">
    <source>
        <dbReference type="Proteomes" id="UP000240621"/>
    </source>
</evidence>
<evidence type="ECO:0000313" key="6">
    <source>
        <dbReference type="Proteomes" id="UP000396862"/>
    </source>
</evidence>
<dbReference type="PANTHER" id="PTHR33937">
    <property type="entry name" value="IRON-MOLYBDENUM PROTEIN-RELATED-RELATED"/>
    <property type="match status" value="1"/>
</dbReference>
<reference evidence="3 6" key="2">
    <citation type="submission" date="2019-10" db="EMBL/GenBank/DDBJ databases">
        <title>Prolixibacter strains distinguished by the presence of nitrate reductase genes were adept at nitrate-dependent anaerobic corrosion of metallic iron and carbon steel.</title>
        <authorList>
            <person name="Iino T."/>
            <person name="Shono N."/>
            <person name="Ito K."/>
            <person name="Nakamura R."/>
            <person name="Sueoka K."/>
            <person name="Harayama S."/>
            <person name="Ohkuma M."/>
        </authorList>
    </citation>
    <scope>NUCLEOTIDE SEQUENCE [LARGE SCALE GENOMIC DNA]</scope>
    <source>
        <strain evidence="3 6">MIC1-1</strain>
    </source>
</reference>
<dbReference type="InterPro" id="IPR003731">
    <property type="entry name" value="Di-Nase_FeMo-co_biosynth"/>
</dbReference>
<dbReference type="PANTHER" id="PTHR33937:SF2">
    <property type="entry name" value="DINITROGENASE IRON-MOLYBDENUM COFACTOR BIOSYNTHESIS DOMAIN-CONTAINING PROTEIN"/>
    <property type="match status" value="1"/>
</dbReference>
<accession>A0A2P8CBR7</accession>
<gene>
    <name evidence="4" type="ORF">CLV93_106151</name>
    <name evidence="3" type="ORF">JCM18694_30950</name>
</gene>
<organism evidence="4 5">
    <name type="scientific">Prolixibacter denitrificans</name>
    <dbReference type="NCBI Taxonomy" id="1541063"/>
    <lineage>
        <taxon>Bacteria</taxon>
        <taxon>Pseudomonadati</taxon>
        <taxon>Bacteroidota</taxon>
        <taxon>Bacteroidia</taxon>
        <taxon>Marinilabiliales</taxon>
        <taxon>Prolixibacteraceae</taxon>
        <taxon>Prolixibacter</taxon>
    </lineage>
</organism>
<dbReference type="RefSeq" id="WP_106542617.1">
    <property type="nucleotide sequence ID" value="NZ_BLAU01000001.1"/>
</dbReference>
<feature type="compositionally biased region" description="Basic and acidic residues" evidence="1">
    <location>
        <begin position="59"/>
        <end position="83"/>
    </location>
</feature>
<evidence type="ECO:0000256" key="1">
    <source>
        <dbReference type="SAM" id="MobiDB-lite"/>
    </source>
</evidence>
<feature type="domain" description="Dinitrogenase iron-molybdenum cofactor biosynthesis" evidence="2">
    <location>
        <begin position="45"/>
        <end position="132"/>
    </location>
</feature>
<sequence length="144" mass="16678">MKIAVPTMDGATISRHFGKTRKFKIVEIENNQVVKEEIRDNNFTGHAKEHFSLDTSQIQHEHHHVEEHHHSHDHEHHHGHSHEGIFRALNDVEAVLSGGMGQHLYQDFTARNVEVIITDENNIDAAVQKFIQNDLPHIDRFCQH</sequence>
<proteinExistence type="predicted"/>
<comment type="caution">
    <text evidence="4">The sequence shown here is derived from an EMBL/GenBank/DDBJ whole genome shotgun (WGS) entry which is preliminary data.</text>
</comment>
<keyword evidence="6" id="KW-1185">Reference proteome</keyword>
<evidence type="ECO:0000313" key="4">
    <source>
        <dbReference type="EMBL" id="PSK82407.1"/>
    </source>
</evidence>
<dbReference type="SUPFAM" id="SSF53146">
    <property type="entry name" value="Nitrogenase accessory factor-like"/>
    <property type="match status" value="1"/>
</dbReference>
<evidence type="ECO:0000259" key="2">
    <source>
        <dbReference type="Pfam" id="PF02579"/>
    </source>
</evidence>
<dbReference type="AlphaFoldDB" id="A0A2P8CBR7"/>
<dbReference type="Proteomes" id="UP000396862">
    <property type="component" value="Unassembled WGS sequence"/>
</dbReference>
<dbReference type="EMBL" id="BLAU01000001">
    <property type="protein sequence ID" value="GET22849.1"/>
    <property type="molecule type" value="Genomic_DNA"/>
</dbReference>
<dbReference type="InterPro" id="IPR036105">
    <property type="entry name" value="DiNase_FeMo-co_biosyn_sf"/>
</dbReference>
<evidence type="ECO:0000313" key="3">
    <source>
        <dbReference type="EMBL" id="GET22849.1"/>
    </source>
</evidence>
<name>A0A2P8CBR7_9BACT</name>
<dbReference type="EMBL" id="PYGC01000006">
    <property type="protein sequence ID" value="PSK82407.1"/>
    <property type="molecule type" value="Genomic_DNA"/>
</dbReference>
<feature type="region of interest" description="Disordered" evidence="1">
    <location>
        <begin position="58"/>
        <end position="83"/>
    </location>
</feature>
<protein>
    <submittedName>
        <fullName evidence="3">Iron-molybdenum cofactor biosynthesis protein</fullName>
    </submittedName>
    <submittedName>
        <fullName evidence="4">Putative Fe-Mo cluster-binding NifX family protein</fullName>
    </submittedName>
</protein>
<dbReference type="OrthoDB" id="280278at2"/>
<dbReference type="Gene3D" id="3.30.420.130">
    <property type="entry name" value="Dinitrogenase iron-molybdenum cofactor biosynthesis domain"/>
    <property type="match status" value="1"/>
</dbReference>
<dbReference type="Pfam" id="PF02579">
    <property type="entry name" value="Nitro_FeMo-Co"/>
    <property type="match status" value="1"/>
</dbReference>
<dbReference type="InterPro" id="IPR051840">
    <property type="entry name" value="NifX/NifY_domain"/>
</dbReference>